<feature type="domain" description="Methyl-accepting transducer" evidence="5">
    <location>
        <begin position="275"/>
        <end position="504"/>
    </location>
</feature>
<dbReference type="InterPro" id="IPR004090">
    <property type="entry name" value="Chemotax_Me-accpt_rcpt"/>
</dbReference>
<dbReference type="Pfam" id="PF00015">
    <property type="entry name" value="MCPsignal"/>
    <property type="match status" value="1"/>
</dbReference>
<dbReference type="CDD" id="cd11386">
    <property type="entry name" value="MCP_signal"/>
    <property type="match status" value="1"/>
</dbReference>
<evidence type="ECO:0000313" key="7">
    <source>
        <dbReference type="Proteomes" id="UP001528672"/>
    </source>
</evidence>
<feature type="transmembrane region" description="Helical" evidence="4">
    <location>
        <begin position="193"/>
        <end position="213"/>
    </location>
</feature>
<comment type="similarity">
    <text evidence="2">Belongs to the methyl-accepting chemotaxis (MCP) protein family.</text>
</comment>
<evidence type="ECO:0000256" key="4">
    <source>
        <dbReference type="SAM" id="Phobius"/>
    </source>
</evidence>
<dbReference type="EMBL" id="JAQSIO010000003">
    <property type="protein sequence ID" value="MDD0815135.1"/>
    <property type="molecule type" value="Genomic_DNA"/>
</dbReference>
<dbReference type="PRINTS" id="PR00260">
    <property type="entry name" value="CHEMTRNSDUCR"/>
</dbReference>
<keyword evidence="1" id="KW-0488">Methylation</keyword>
<keyword evidence="7" id="KW-1185">Reference proteome</keyword>
<evidence type="ECO:0000256" key="3">
    <source>
        <dbReference type="PROSITE-ProRule" id="PRU00284"/>
    </source>
</evidence>
<dbReference type="Proteomes" id="UP001528672">
    <property type="component" value="Unassembled WGS sequence"/>
</dbReference>
<dbReference type="Gene3D" id="1.10.287.950">
    <property type="entry name" value="Methyl-accepting chemotaxis protein"/>
    <property type="match status" value="1"/>
</dbReference>
<evidence type="ECO:0000259" key="5">
    <source>
        <dbReference type="PROSITE" id="PS50111"/>
    </source>
</evidence>
<dbReference type="CDD" id="cd19411">
    <property type="entry name" value="MCP2201-like_sensor"/>
    <property type="match status" value="1"/>
</dbReference>
<dbReference type="SUPFAM" id="SSF58104">
    <property type="entry name" value="Methyl-accepting chemotaxis protein (MCP) signaling domain"/>
    <property type="match status" value="1"/>
</dbReference>
<comment type="caution">
    <text evidence="6">The sequence shown here is derived from an EMBL/GenBank/DDBJ whole genome shotgun (WGS) entry which is preliminary data.</text>
</comment>
<dbReference type="PROSITE" id="PS50111">
    <property type="entry name" value="CHEMOTAXIS_TRANSDUC_2"/>
    <property type="match status" value="1"/>
</dbReference>
<dbReference type="SMART" id="SM00283">
    <property type="entry name" value="MA"/>
    <property type="match status" value="1"/>
</dbReference>
<keyword evidence="4" id="KW-0472">Membrane</keyword>
<reference evidence="6 7" key="1">
    <citation type="submission" date="2023-02" db="EMBL/GenBank/DDBJ databases">
        <title>Bacterial whole genome sequence for Curvibacter sp. HBC28.</title>
        <authorList>
            <person name="Le V."/>
            <person name="Ko S.-R."/>
            <person name="Ahn C.-Y."/>
            <person name="Oh H.-M."/>
        </authorList>
    </citation>
    <scope>NUCLEOTIDE SEQUENCE [LARGE SCALE GENOMIC DNA]</scope>
    <source>
        <strain evidence="6 7">HBC28</strain>
    </source>
</reference>
<keyword evidence="3" id="KW-0807">Transducer</keyword>
<dbReference type="InterPro" id="IPR051310">
    <property type="entry name" value="MCP_chemotaxis"/>
</dbReference>
<keyword evidence="4" id="KW-0812">Transmembrane</keyword>
<protein>
    <submittedName>
        <fullName evidence="6">Methyl-accepting chemotaxis protein</fullName>
    </submittedName>
</protein>
<gene>
    <name evidence="6" type="ORF">PSQ39_10885</name>
</gene>
<proteinExistence type="inferred from homology"/>
<name>A0ABT5MEY3_9BURK</name>
<dbReference type="InterPro" id="IPR024478">
    <property type="entry name" value="HlyB_4HB_MCP"/>
</dbReference>
<accession>A0ABT5MEY3</accession>
<organism evidence="6 7">
    <name type="scientific">Curvibacter microcysteis</name>
    <dbReference type="NCBI Taxonomy" id="3026419"/>
    <lineage>
        <taxon>Bacteria</taxon>
        <taxon>Pseudomonadati</taxon>
        <taxon>Pseudomonadota</taxon>
        <taxon>Betaproteobacteria</taxon>
        <taxon>Burkholderiales</taxon>
        <taxon>Comamonadaceae</taxon>
        <taxon>Curvibacter</taxon>
    </lineage>
</organism>
<evidence type="ECO:0000313" key="6">
    <source>
        <dbReference type="EMBL" id="MDD0815135.1"/>
    </source>
</evidence>
<sequence>MGFLYRLRTRAKLAFAFAVILTLMVVSGGISLHQASRINASTVDLADNWLPSVNLLGDLKEGANLVRRAEFRHLLEDSPEQKAAMQRAIQGERVKFEKKLSQYASLVNSEEEKQLFDKITKAWQTYVDKTPQVLALSSQGPDGVTQAKALAFGEGFKAFNELISVLEKDIALNREGATRTAEASQDYFAHAKAIMLGFMLLSLLFSIALAWVLTRSVVRPLGAEPQEINDLMEQLADGDLRAINVPEGVSQRSVLVAVTRLQAKLEASLAEVRGATDSVAGASEQIAQGNANLASRTEEQASGLEETAASIEQLTAAVQGSSENARKADQLARDVSTVATEGGEAVQNMVHSMARIQESSRRIADIIGVIDGIAFQTNILALNAAVEAARAGEQGRGFAVVASEVRGLAGRSAEAAREIKALILRSVEEIDGGSTLAAQVGQTIDSVVVQVRHFSTLVSEISSSSMEQTEGIRQINEAIGRLDTNTQHNASLVEETASAAQSLNQQAQALSHAVSYFKLDTLPELSGASLKMVASGGGSAGARTTSVARLRA</sequence>
<keyword evidence="4" id="KW-1133">Transmembrane helix</keyword>
<dbReference type="InterPro" id="IPR047347">
    <property type="entry name" value="YvaQ-like_sensor"/>
</dbReference>
<evidence type="ECO:0000256" key="1">
    <source>
        <dbReference type="ARBA" id="ARBA00022481"/>
    </source>
</evidence>
<dbReference type="RefSeq" id="WP_273926790.1">
    <property type="nucleotide sequence ID" value="NZ_JAQSIO010000003.1"/>
</dbReference>
<dbReference type="InterPro" id="IPR004089">
    <property type="entry name" value="MCPsignal_dom"/>
</dbReference>
<dbReference type="Pfam" id="PF12729">
    <property type="entry name" value="4HB_MCP_1"/>
    <property type="match status" value="1"/>
</dbReference>
<dbReference type="PANTHER" id="PTHR43531:SF14">
    <property type="entry name" value="METHYL-ACCEPTING CHEMOTAXIS PROTEIN I-RELATED"/>
    <property type="match status" value="1"/>
</dbReference>
<evidence type="ECO:0000256" key="2">
    <source>
        <dbReference type="ARBA" id="ARBA00029447"/>
    </source>
</evidence>
<dbReference type="PANTHER" id="PTHR43531">
    <property type="entry name" value="PROTEIN ICFG"/>
    <property type="match status" value="1"/>
</dbReference>